<evidence type="ECO:0000313" key="3">
    <source>
        <dbReference type="Proteomes" id="UP000094527"/>
    </source>
</evidence>
<organism evidence="2 3">
    <name type="scientific">Orchesella cincta</name>
    <name type="common">Springtail</name>
    <name type="synonym">Podura cincta</name>
    <dbReference type="NCBI Taxonomy" id="48709"/>
    <lineage>
        <taxon>Eukaryota</taxon>
        <taxon>Metazoa</taxon>
        <taxon>Ecdysozoa</taxon>
        <taxon>Arthropoda</taxon>
        <taxon>Hexapoda</taxon>
        <taxon>Collembola</taxon>
        <taxon>Entomobryomorpha</taxon>
        <taxon>Entomobryoidea</taxon>
        <taxon>Orchesellidae</taxon>
        <taxon>Orchesellinae</taxon>
        <taxon>Orchesella</taxon>
    </lineage>
</organism>
<feature type="compositionally biased region" description="Polar residues" evidence="1">
    <location>
        <begin position="1"/>
        <end position="13"/>
    </location>
</feature>
<reference evidence="2 3" key="1">
    <citation type="journal article" date="2016" name="Genome Biol. Evol.">
        <title>Gene Family Evolution Reflects Adaptation to Soil Environmental Stressors in the Genome of the Collembolan Orchesella cincta.</title>
        <authorList>
            <person name="Faddeeva-Vakhrusheva A."/>
            <person name="Derks M.F."/>
            <person name="Anvar S.Y."/>
            <person name="Agamennone V."/>
            <person name="Suring W."/>
            <person name="Smit S."/>
            <person name="van Straalen N.M."/>
            <person name="Roelofs D."/>
        </authorList>
    </citation>
    <scope>NUCLEOTIDE SEQUENCE [LARGE SCALE GENOMIC DNA]</scope>
    <source>
        <tissue evidence="2">Mixed pool</tissue>
    </source>
</reference>
<gene>
    <name evidence="2" type="ORF">Ocin01_11965</name>
</gene>
<evidence type="ECO:0000256" key="1">
    <source>
        <dbReference type="SAM" id="MobiDB-lite"/>
    </source>
</evidence>
<protein>
    <submittedName>
        <fullName evidence="2">Uncharacterized protein</fullName>
    </submittedName>
</protein>
<dbReference type="AlphaFoldDB" id="A0A1D2MNV7"/>
<proteinExistence type="predicted"/>
<accession>A0A1D2MNV7</accession>
<dbReference type="EMBL" id="LJIJ01000763">
    <property type="protein sequence ID" value="ODM94717.1"/>
    <property type="molecule type" value="Genomic_DNA"/>
</dbReference>
<comment type="caution">
    <text evidence="2">The sequence shown here is derived from an EMBL/GenBank/DDBJ whole genome shotgun (WGS) entry which is preliminary data.</text>
</comment>
<dbReference type="Proteomes" id="UP000094527">
    <property type="component" value="Unassembled WGS sequence"/>
</dbReference>
<evidence type="ECO:0000313" key="2">
    <source>
        <dbReference type="EMBL" id="ODM94717.1"/>
    </source>
</evidence>
<feature type="region of interest" description="Disordered" evidence="1">
    <location>
        <begin position="1"/>
        <end position="36"/>
    </location>
</feature>
<keyword evidence="3" id="KW-1185">Reference proteome</keyword>
<name>A0A1D2MNV7_ORCCI</name>
<sequence>MFGIRQNNQTPSQRALVPEADEEDGNVLEGPPEGTSTRIKAARMAASIKAVEALFPQISYNGTHWVPPLPHHECRPNGTLLHDVHDDIDH</sequence>